<evidence type="ECO:0000256" key="1">
    <source>
        <dbReference type="SAM" id="MobiDB-lite"/>
    </source>
</evidence>
<gene>
    <name evidence="2" type="ORF">HID58_033656</name>
</gene>
<feature type="compositionally biased region" description="Polar residues" evidence="1">
    <location>
        <begin position="106"/>
        <end position="116"/>
    </location>
</feature>
<feature type="compositionally biased region" description="Basic and acidic residues" evidence="1">
    <location>
        <begin position="82"/>
        <end position="95"/>
    </location>
</feature>
<proteinExistence type="predicted"/>
<evidence type="ECO:0000313" key="2">
    <source>
        <dbReference type="EMBL" id="KAH0910335.1"/>
    </source>
</evidence>
<organism evidence="2 3">
    <name type="scientific">Brassica napus</name>
    <name type="common">Rape</name>
    <dbReference type="NCBI Taxonomy" id="3708"/>
    <lineage>
        <taxon>Eukaryota</taxon>
        <taxon>Viridiplantae</taxon>
        <taxon>Streptophyta</taxon>
        <taxon>Embryophyta</taxon>
        <taxon>Tracheophyta</taxon>
        <taxon>Spermatophyta</taxon>
        <taxon>Magnoliopsida</taxon>
        <taxon>eudicotyledons</taxon>
        <taxon>Gunneridae</taxon>
        <taxon>Pentapetalae</taxon>
        <taxon>rosids</taxon>
        <taxon>malvids</taxon>
        <taxon>Brassicales</taxon>
        <taxon>Brassicaceae</taxon>
        <taxon>Brassiceae</taxon>
        <taxon>Brassica</taxon>
    </lineage>
</organism>
<dbReference type="Proteomes" id="UP000824890">
    <property type="component" value="Unassembled WGS sequence"/>
</dbReference>
<feature type="region of interest" description="Disordered" evidence="1">
    <location>
        <begin position="65"/>
        <end position="145"/>
    </location>
</feature>
<evidence type="ECO:0000313" key="3">
    <source>
        <dbReference type="Proteomes" id="UP000824890"/>
    </source>
</evidence>
<feature type="non-terminal residue" evidence="2">
    <location>
        <position position="1"/>
    </location>
</feature>
<accession>A0ABQ8BZV1</accession>
<feature type="region of interest" description="Disordered" evidence="1">
    <location>
        <begin position="1"/>
        <end position="45"/>
    </location>
</feature>
<dbReference type="EMBL" id="JAGKQM010000009">
    <property type="protein sequence ID" value="KAH0910335.1"/>
    <property type="molecule type" value="Genomic_DNA"/>
</dbReference>
<name>A0ABQ8BZV1_BRANA</name>
<keyword evidence="3" id="KW-1185">Reference proteome</keyword>
<comment type="caution">
    <text evidence="2">The sequence shown here is derived from an EMBL/GenBank/DDBJ whole genome shotgun (WGS) entry which is preliminary data.</text>
</comment>
<feature type="compositionally biased region" description="Basic and acidic residues" evidence="1">
    <location>
        <begin position="65"/>
        <end position="75"/>
    </location>
</feature>
<feature type="region of interest" description="Disordered" evidence="1">
    <location>
        <begin position="173"/>
        <end position="207"/>
    </location>
</feature>
<protein>
    <submittedName>
        <fullName evidence="2">Uncharacterized protein</fullName>
    </submittedName>
</protein>
<sequence length="207" mass="23366">KRAKPRNKLQQKPTKPDGLKFVTQLGPIQRPTLRNPRHTRERSAAASHIRLIVARTRVNILDVEGHVSRDQHDTPASRPHRRSDLRINRPHRDSADPNLITVKSLWDSNAGENQSPWRDLIHPRSPQPPKASHATSLFPGFPAAETKDRRRRICDSLRLPELELELLTPPLLSANPAATPVPAPHRLVADLNSGKRQPNKRKNDMTG</sequence>
<reference evidence="2 3" key="1">
    <citation type="submission" date="2021-05" db="EMBL/GenBank/DDBJ databases">
        <title>Genome Assembly of Synthetic Allotetraploid Brassica napus Reveals Homoeologous Exchanges between Subgenomes.</title>
        <authorList>
            <person name="Davis J.T."/>
        </authorList>
    </citation>
    <scope>NUCLEOTIDE SEQUENCE [LARGE SCALE GENOMIC DNA]</scope>
    <source>
        <strain evidence="3">cv. Da-Ae</strain>
        <tissue evidence="2">Seedling</tissue>
    </source>
</reference>